<comment type="subcellular location">
    <subcellularLocation>
        <location evidence="1">Membrane</location>
        <topology evidence="1">Multi-pass membrane protein</topology>
    </subcellularLocation>
</comment>
<dbReference type="InterPro" id="IPR000326">
    <property type="entry name" value="PAP2/HPO"/>
</dbReference>
<dbReference type="SUPFAM" id="SSF48317">
    <property type="entry name" value="Acid phosphatase/Vanadium-dependent haloperoxidase"/>
    <property type="match status" value="1"/>
</dbReference>
<gene>
    <name evidence="10" type="ORF">GOP47_0002752</name>
</gene>
<protein>
    <recommendedName>
        <fullName evidence="9">Phosphatidic acid phosphatase type 2/haloperoxidase domain-containing protein</fullName>
    </recommendedName>
</protein>
<evidence type="ECO:0000256" key="6">
    <source>
        <dbReference type="ARBA" id="ARBA00023136"/>
    </source>
</evidence>
<sequence length="347" mass="38695">MRSRSPSLPSARPEAPISSASPSPGKPESDNVTSMEDRGILQDIGEEVICTLRAASYKLFRFHLHDWLALIALAVIYGILNSVINPFYRYVGSPIIQDYKYPLKPNTIPGLAVPVIAIGIPLVIFIIYFLYMKDITDLHHAILGLLFTVVISAVITEAIKNALGWPRPNFFWRCFPDGIERYNNDTFEVQCTGEQSVIKEGHKSFPSGHTSGSFAGLGFLSLYLAGKLQMFDRRGHVAKLIIVVLPLIGALLVGLSRVDDYWHHWNDVFGGAILGLTMAILCYHHFFPSVFSDKSTGPHSYLQIGNNFKLSCCSWVPRRRQHSDRPPAGNGRCILFFVFAGQEMVVQ</sequence>
<dbReference type="GO" id="GO:0016020">
    <property type="term" value="C:membrane"/>
    <property type="evidence" value="ECO:0007669"/>
    <property type="project" value="UniProtKB-SubCell"/>
</dbReference>
<evidence type="ECO:0000256" key="8">
    <source>
        <dbReference type="SAM" id="Phobius"/>
    </source>
</evidence>
<evidence type="ECO:0000256" key="5">
    <source>
        <dbReference type="ARBA" id="ARBA00022989"/>
    </source>
</evidence>
<evidence type="ECO:0000313" key="10">
    <source>
        <dbReference type="EMBL" id="KAI5083009.1"/>
    </source>
</evidence>
<keyword evidence="4" id="KW-0378">Hydrolase</keyword>
<evidence type="ECO:0000259" key="9">
    <source>
        <dbReference type="SMART" id="SM00014"/>
    </source>
</evidence>
<proteinExistence type="inferred from homology"/>
<keyword evidence="5 8" id="KW-1133">Transmembrane helix</keyword>
<evidence type="ECO:0000256" key="7">
    <source>
        <dbReference type="SAM" id="MobiDB-lite"/>
    </source>
</evidence>
<evidence type="ECO:0000256" key="4">
    <source>
        <dbReference type="ARBA" id="ARBA00022801"/>
    </source>
</evidence>
<keyword evidence="3 8" id="KW-0812">Transmembrane</keyword>
<dbReference type="FunFam" id="1.20.144.10:FF:000001">
    <property type="entry name" value="Lipid phosphate phosphatase 2"/>
    <property type="match status" value="1"/>
</dbReference>
<evidence type="ECO:0000313" key="11">
    <source>
        <dbReference type="Proteomes" id="UP000886520"/>
    </source>
</evidence>
<dbReference type="Pfam" id="PF01569">
    <property type="entry name" value="PAP2"/>
    <property type="match status" value="1"/>
</dbReference>
<dbReference type="OrthoDB" id="10030083at2759"/>
<dbReference type="Gene3D" id="1.20.144.10">
    <property type="entry name" value="Phosphatidic acid phosphatase type 2/haloperoxidase"/>
    <property type="match status" value="1"/>
</dbReference>
<feature type="transmembrane region" description="Helical" evidence="8">
    <location>
        <begin position="138"/>
        <end position="159"/>
    </location>
</feature>
<evidence type="ECO:0000256" key="3">
    <source>
        <dbReference type="ARBA" id="ARBA00022692"/>
    </source>
</evidence>
<dbReference type="AlphaFoldDB" id="A0A9D4VAX8"/>
<name>A0A9D4VAX8_ADICA</name>
<evidence type="ECO:0000256" key="1">
    <source>
        <dbReference type="ARBA" id="ARBA00004141"/>
    </source>
</evidence>
<dbReference type="EMBL" id="JABFUD020000002">
    <property type="protein sequence ID" value="KAI5083009.1"/>
    <property type="molecule type" value="Genomic_DNA"/>
</dbReference>
<keyword evidence="11" id="KW-1185">Reference proteome</keyword>
<dbReference type="Proteomes" id="UP000886520">
    <property type="component" value="Chromosome 3"/>
</dbReference>
<dbReference type="SMART" id="SM00014">
    <property type="entry name" value="acidPPc"/>
    <property type="match status" value="1"/>
</dbReference>
<dbReference type="PANTHER" id="PTHR10165">
    <property type="entry name" value="LIPID PHOSPHATE PHOSPHATASE"/>
    <property type="match status" value="1"/>
</dbReference>
<keyword evidence="6 8" id="KW-0472">Membrane</keyword>
<organism evidence="10 11">
    <name type="scientific">Adiantum capillus-veneris</name>
    <name type="common">Maidenhair fern</name>
    <dbReference type="NCBI Taxonomy" id="13818"/>
    <lineage>
        <taxon>Eukaryota</taxon>
        <taxon>Viridiplantae</taxon>
        <taxon>Streptophyta</taxon>
        <taxon>Embryophyta</taxon>
        <taxon>Tracheophyta</taxon>
        <taxon>Polypodiopsida</taxon>
        <taxon>Polypodiidae</taxon>
        <taxon>Polypodiales</taxon>
        <taxon>Pteridineae</taxon>
        <taxon>Pteridaceae</taxon>
        <taxon>Vittarioideae</taxon>
        <taxon>Adiantum</taxon>
    </lineage>
</organism>
<reference evidence="10" key="1">
    <citation type="submission" date="2021-01" db="EMBL/GenBank/DDBJ databases">
        <title>Adiantum capillus-veneris genome.</title>
        <authorList>
            <person name="Fang Y."/>
            <person name="Liao Q."/>
        </authorList>
    </citation>
    <scope>NUCLEOTIDE SEQUENCE</scope>
    <source>
        <strain evidence="10">H3</strain>
        <tissue evidence="10">Leaf</tissue>
    </source>
</reference>
<dbReference type="InterPro" id="IPR036938">
    <property type="entry name" value="PAP2/HPO_sf"/>
</dbReference>
<feature type="transmembrane region" description="Helical" evidence="8">
    <location>
        <begin position="237"/>
        <end position="256"/>
    </location>
</feature>
<feature type="region of interest" description="Disordered" evidence="7">
    <location>
        <begin position="1"/>
        <end position="33"/>
    </location>
</feature>
<dbReference type="PANTHER" id="PTHR10165:SF203">
    <property type="entry name" value="LIPID PHOSPHATE PHOSPHATASE 3, CHLOROPLASTIC-RELATED"/>
    <property type="match status" value="1"/>
</dbReference>
<evidence type="ECO:0000256" key="2">
    <source>
        <dbReference type="ARBA" id="ARBA00008816"/>
    </source>
</evidence>
<comment type="similarity">
    <text evidence="2">Belongs to the PA-phosphatase related phosphoesterase family.</text>
</comment>
<accession>A0A9D4VAX8</accession>
<feature type="transmembrane region" description="Helical" evidence="8">
    <location>
        <begin position="268"/>
        <end position="286"/>
    </location>
</feature>
<dbReference type="CDD" id="cd03390">
    <property type="entry name" value="PAP2_containing_1_like"/>
    <property type="match status" value="1"/>
</dbReference>
<feature type="domain" description="Phosphatidic acid phosphatase type 2/haloperoxidase" evidence="9">
    <location>
        <begin position="142"/>
        <end position="283"/>
    </location>
</feature>
<comment type="caution">
    <text evidence="10">The sequence shown here is derived from an EMBL/GenBank/DDBJ whole genome shotgun (WGS) entry which is preliminary data.</text>
</comment>
<dbReference type="GO" id="GO:0006644">
    <property type="term" value="P:phospholipid metabolic process"/>
    <property type="evidence" value="ECO:0007669"/>
    <property type="project" value="InterPro"/>
</dbReference>
<feature type="transmembrane region" description="Helical" evidence="8">
    <location>
        <begin position="67"/>
        <end position="88"/>
    </location>
</feature>
<feature type="transmembrane region" description="Helical" evidence="8">
    <location>
        <begin position="108"/>
        <end position="131"/>
    </location>
</feature>
<feature type="compositionally biased region" description="Low complexity" evidence="7">
    <location>
        <begin position="1"/>
        <end position="23"/>
    </location>
</feature>
<dbReference type="GO" id="GO:0008195">
    <property type="term" value="F:phosphatidate phosphatase activity"/>
    <property type="evidence" value="ECO:0007669"/>
    <property type="project" value="TreeGrafter"/>
</dbReference>
<dbReference type="GO" id="GO:0046839">
    <property type="term" value="P:phospholipid dephosphorylation"/>
    <property type="evidence" value="ECO:0007669"/>
    <property type="project" value="TreeGrafter"/>
</dbReference>
<dbReference type="InterPro" id="IPR043216">
    <property type="entry name" value="PAP-like"/>
</dbReference>